<dbReference type="PANTHER" id="PTHR34292:SF2">
    <property type="entry name" value="OUTER SPORE WALL PROTEIN LDS1"/>
    <property type="match status" value="1"/>
</dbReference>
<organism evidence="2 3">
    <name type="scientific">Scleroderma citrinum Foug A</name>
    <dbReference type="NCBI Taxonomy" id="1036808"/>
    <lineage>
        <taxon>Eukaryota</taxon>
        <taxon>Fungi</taxon>
        <taxon>Dikarya</taxon>
        <taxon>Basidiomycota</taxon>
        <taxon>Agaricomycotina</taxon>
        <taxon>Agaricomycetes</taxon>
        <taxon>Agaricomycetidae</taxon>
        <taxon>Boletales</taxon>
        <taxon>Sclerodermatineae</taxon>
        <taxon>Sclerodermataceae</taxon>
        <taxon>Scleroderma</taxon>
    </lineage>
</organism>
<reference evidence="3" key="2">
    <citation type="submission" date="2015-01" db="EMBL/GenBank/DDBJ databases">
        <title>Evolutionary Origins and Diversification of the Mycorrhizal Mutualists.</title>
        <authorList>
            <consortium name="DOE Joint Genome Institute"/>
            <consortium name="Mycorrhizal Genomics Consortium"/>
            <person name="Kohler A."/>
            <person name="Kuo A."/>
            <person name="Nagy L.G."/>
            <person name="Floudas D."/>
            <person name="Copeland A."/>
            <person name="Barry K.W."/>
            <person name="Cichocki N."/>
            <person name="Veneault-Fourrey C."/>
            <person name="LaButti K."/>
            <person name="Lindquist E.A."/>
            <person name="Lipzen A."/>
            <person name="Lundell T."/>
            <person name="Morin E."/>
            <person name="Murat C."/>
            <person name="Riley R."/>
            <person name="Ohm R."/>
            <person name="Sun H."/>
            <person name="Tunlid A."/>
            <person name="Henrissat B."/>
            <person name="Grigoriev I.V."/>
            <person name="Hibbett D.S."/>
            <person name="Martin F."/>
        </authorList>
    </citation>
    <scope>NUCLEOTIDE SEQUENCE [LARGE SCALE GENOMIC DNA]</scope>
    <source>
        <strain evidence="3">Foug A</strain>
    </source>
</reference>
<proteinExistence type="predicted"/>
<keyword evidence="3" id="KW-1185">Reference proteome</keyword>
<dbReference type="Proteomes" id="UP000053989">
    <property type="component" value="Unassembled WGS sequence"/>
</dbReference>
<gene>
    <name evidence="2" type="ORF">SCLCIDRAFT_1219800</name>
</gene>
<accession>A0A0C3D880</accession>
<evidence type="ECO:0000313" key="3">
    <source>
        <dbReference type="Proteomes" id="UP000053989"/>
    </source>
</evidence>
<dbReference type="EMBL" id="KN822107">
    <property type="protein sequence ID" value="KIM56965.1"/>
    <property type="molecule type" value="Genomic_DNA"/>
</dbReference>
<reference evidence="2 3" key="1">
    <citation type="submission" date="2014-04" db="EMBL/GenBank/DDBJ databases">
        <authorList>
            <consortium name="DOE Joint Genome Institute"/>
            <person name="Kuo A."/>
            <person name="Kohler A."/>
            <person name="Nagy L.G."/>
            <person name="Floudas D."/>
            <person name="Copeland A."/>
            <person name="Barry K.W."/>
            <person name="Cichocki N."/>
            <person name="Veneault-Fourrey C."/>
            <person name="LaButti K."/>
            <person name="Lindquist E.A."/>
            <person name="Lipzen A."/>
            <person name="Lundell T."/>
            <person name="Morin E."/>
            <person name="Murat C."/>
            <person name="Sun H."/>
            <person name="Tunlid A."/>
            <person name="Henrissat B."/>
            <person name="Grigoriev I.V."/>
            <person name="Hibbett D.S."/>
            <person name="Martin F."/>
            <person name="Nordberg H.P."/>
            <person name="Cantor M.N."/>
            <person name="Hua S.X."/>
        </authorList>
    </citation>
    <scope>NUCLEOTIDE SEQUENCE [LARGE SCALE GENOMIC DNA]</scope>
    <source>
        <strain evidence="2 3">Foug A</strain>
    </source>
</reference>
<dbReference type="STRING" id="1036808.A0A0C3D880"/>
<name>A0A0C3D880_9AGAM</name>
<dbReference type="InterPro" id="IPR052786">
    <property type="entry name" value="Spore_wall_assembly"/>
</dbReference>
<feature type="transmembrane region" description="Helical" evidence="1">
    <location>
        <begin position="194"/>
        <end position="217"/>
    </location>
</feature>
<protein>
    <submittedName>
        <fullName evidence="2">Uncharacterized protein</fullName>
    </submittedName>
</protein>
<feature type="transmembrane region" description="Helical" evidence="1">
    <location>
        <begin position="262"/>
        <end position="282"/>
    </location>
</feature>
<keyword evidence="1" id="KW-0812">Transmembrane</keyword>
<dbReference type="AlphaFoldDB" id="A0A0C3D880"/>
<sequence length="328" mass="37211">MSWSSLPPVLPPSDTDASEHLQCATHRLNFPPTYVMVGVYRLFTDKSLSKPAWDKCRHGVRRGAIVGSVWACLTYKVQKYIVRVLLNHPSSIFSIKYITRLSKTATDLSEEPFLGIRLPFTISTYVALLLVGTQITAMLTFFLSRNIRLARQPAWDQTVASRGKGPEFWQPYVEEWDVPPVVKADFIFRVMNKLGLFFVIVLVKRVIIIPLSLYPFVGTIAVAALKAMDTAQYLHQPYFKAKKMTPLQIAIFTEERKWDYRLFGFAAALLEGLPIVGLVFTISNRIGAAMWAHGKTECLILVSNFILGPKGSDFLFFLYMHINRLSQI</sequence>
<keyword evidence="1" id="KW-1133">Transmembrane helix</keyword>
<evidence type="ECO:0000313" key="2">
    <source>
        <dbReference type="EMBL" id="KIM56965.1"/>
    </source>
</evidence>
<dbReference type="PANTHER" id="PTHR34292">
    <property type="entry name" value="OUTER SPORE WALL PROTEIN LDS1"/>
    <property type="match status" value="1"/>
</dbReference>
<feature type="transmembrane region" description="Helical" evidence="1">
    <location>
        <begin position="122"/>
        <end position="143"/>
    </location>
</feature>
<dbReference type="InParanoid" id="A0A0C3D880"/>
<dbReference type="OrthoDB" id="10012223at2759"/>
<keyword evidence="1" id="KW-0472">Membrane</keyword>
<dbReference type="HOGENOM" id="CLU_057756_0_0_1"/>
<evidence type="ECO:0000256" key="1">
    <source>
        <dbReference type="SAM" id="Phobius"/>
    </source>
</evidence>